<evidence type="ECO:0000313" key="1">
    <source>
        <dbReference type="EMBL" id="AUV59255.1"/>
    </source>
</evidence>
<protein>
    <recommendedName>
        <fullName evidence="3">GIY-YIG homing endonuclease</fullName>
    </recommendedName>
</protein>
<keyword evidence="2" id="KW-1185">Reference proteome</keyword>
<dbReference type="Proteomes" id="UP000241603">
    <property type="component" value="Segment"/>
</dbReference>
<proteinExistence type="predicted"/>
<reference evidence="1 2" key="1">
    <citation type="submission" date="2018-01" db="EMBL/GenBank/DDBJ databases">
        <title>Complete genome of Klebsiella pneumoniae bacteriophage vB_KpnM_KpS110.</title>
        <authorList>
            <person name="Verevkin V.V."/>
            <person name="Solovieva E.V."/>
            <person name="Krasilnikova V.M."/>
            <person name="Kislichkina A.A."/>
            <person name="Volozhantsev N.V."/>
        </authorList>
    </citation>
    <scope>NUCLEOTIDE SEQUENCE [LARGE SCALE GENOMIC DNA]</scope>
</reference>
<evidence type="ECO:0000313" key="2">
    <source>
        <dbReference type="Proteomes" id="UP000241603"/>
    </source>
</evidence>
<gene>
    <name evidence="1" type="ORF">kps110_139</name>
</gene>
<dbReference type="SUPFAM" id="SSF82771">
    <property type="entry name" value="GIY-YIG endonuclease"/>
    <property type="match status" value="1"/>
</dbReference>
<name>A0A2K9VAM2_9CAUD</name>
<accession>A0A2K9VAM2</accession>
<evidence type="ECO:0008006" key="3">
    <source>
        <dbReference type="Google" id="ProtNLM"/>
    </source>
</evidence>
<dbReference type="EMBL" id="MG770379">
    <property type="protein sequence ID" value="AUV59255.1"/>
    <property type="molecule type" value="Genomic_DNA"/>
</dbReference>
<sequence>MSQPYVYKIESKDGHIYYGCRHAKNCHPKELWVKYFTSSKVVQSLISQHGPDYFTHEVIMLCRDGEEALQVEAQMIESVHTNPLCLNRFHVKKDGSLVYFGRTGPLSEEAKAHLSNVTRGKNKPIGFSETSRQAQIKYQASVRIWNRPRAKPLRHVWAMADQFYQLWKNEGWGHERFCNRMNNGKNVRTCHNMYKMFKYENWVPMEDPEWVKDFM</sequence>
<dbReference type="InterPro" id="IPR035901">
    <property type="entry name" value="GIY-YIG_endonuc_sf"/>
</dbReference>
<organism evidence="1 2">
    <name type="scientific">Klebsiella phage vB_KpnM_KpS110</name>
    <dbReference type="NCBI Taxonomy" id="2079262"/>
    <lineage>
        <taxon>Viruses</taxon>
        <taxon>Duplodnaviria</taxon>
        <taxon>Heunggongvirae</taxon>
        <taxon>Uroviricota</taxon>
        <taxon>Caudoviricetes</taxon>
        <taxon>Pantevenvirales</taxon>
        <taxon>Ackermannviridae</taxon>
        <taxon>Taipeivirus</taxon>
        <taxon>Taipeivirus KpS110</taxon>
    </lineage>
</organism>